<dbReference type="OrthoDB" id="4308422at2"/>
<dbReference type="Proteomes" id="UP000253303">
    <property type="component" value="Unassembled WGS sequence"/>
</dbReference>
<protein>
    <recommendedName>
        <fullName evidence="3">Carboxylic ester hydrolase</fullName>
        <ecNumber evidence="3">3.1.1.-</ecNumber>
    </recommendedName>
</protein>
<dbReference type="InterPro" id="IPR019826">
    <property type="entry name" value="Carboxylesterase_B_AS"/>
</dbReference>
<sequence>MAAVHQDALVRTDLGWVKGVEAGGHRVFHGIPYAAAPVGDRRWRSPAPARPWAGVRDAAEPGPRCAQPAPPGRPGGASEDCLYLDVTVPGGSRGRRPVMVWLHGGGFVEGAGSDFAARRLATTGDVIVVTVNYRLGVFGLFAHPGLAGSGGFALEDQQAALRWVRRNAAAFGGDPGNVTLFGESAGGKSVCAHLASPGAAGLFQRAIMQSAPCTGTVPAGAMFPGVTAFRQWPSVADRQADGARLAAGLGCADPATALACLRRVPAERLLPLHDRFITPAFGSSVLPRDPERALASGAFHRVPVISGATRDEMRYMVALFYELPGTPITARTYAELLRRAFGERAGRVARRYPAGRYASPGLAWAAVTTDVVFACPAYERNRSMARRVRTYAFEFAGEDVLTEIPNSDFPLGAAHGAELAYLFPAPGLGARARRLSTTMIEYWTTFARTGDPNAPGLPHWPAFHPARPSTQSLAAPPAPTGPADVAAAHQCAFWAREPAIRGE</sequence>
<dbReference type="InterPro" id="IPR029058">
    <property type="entry name" value="AB_hydrolase_fold"/>
</dbReference>
<evidence type="ECO:0000313" key="7">
    <source>
        <dbReference type="Proteomes" id="UP000253303"/>
    </source>
</evidence>
<dbReference type="AlphaFoldDB" id="A0A366M0M0"/>
<dbReference type="PANTHER" id="PTHR11559">
    <property type="entry name" value="CARBOXYLESTERASE"/>
    <property type="match status" value="1"/>
</dbReference>
<dbReference type="PROSITE" id="PS00122">
    <property type="entry name" value="CARBOXYLESTERASE_B_1"/>
    <property type="match status" value="1"/>
</dbReference>
<reference evidence="6 7" key="1">
    <citation type="submission" date="2018-06" db="EMBL/GenBank/DDBJ databases">
        <title>Sphaerisporangium craniellae sp. nov., isolated from a marine sponge in the South China Sea.</title>
        <authorList>
            <person name="Li L."/>
        </authorList>
    </citation>
    <scope>NUCLEOTIDE SEQUENCE [LARGE SCALE GENOMIC DNA]</scope>
    <source>
        <strain evidence="6 7">LHW63015</strain>
    </source>
</reference>
<gene>
    <name evidence="6" type="ORF">DP939_17745</name>
</gene>
<evidence type="ECO:0000256" key="1">
    <source>
        <dbReference type="ARBA" id="ARBA00005964"/>
    </source>
</evidence>
<dbReference type="GO" id="GO:0016787">
    <property type="term" value="F:hydrolase activity"/>
    <property type="evidence" value="ECO:0007669"/>
    <property type="project" value="UniProtKB-KW"/>
</dbReference>
<evidence type="ECO:0000256" key="2">
    <source>
        <dbReference type="ARBA" id="ARBA00022801"/>
    </source>
</evidence>
<keyword evidence="7" id="KW-1185">Reference proteome</keyword>
<dbReference type="SUPFAM" id="SSF53474">
    <property type="entry name" value="alpha/beta-Hydrolases"/>
    <property type="match status" value="1"/>
</dbReference>
<evidence type="ECO:0000256" key="3">
    <source>
        <dbReference type="RuleBase" id="RU361235"/>
    </source>
</evidence>
<organism evidence="6 7">
    <name type="scientific">Spongiactinospora rosea</name>
    <dbReference type="NCBI Taxonomy" id="2248750"/>
    <lineage>
        <taxon>Bacteria</taxon>
        <taxon>Bacillati</taxon>
        <taxon>Actinomycetota</taxon>
        <taxon>Actinomycetes</taxon>
        <taxon>Streptosporangiales</taxon>
        <taxon>Streptosporangiaceae</taxon>
        <taxon>Spongiactinospora</taxon>
    </lineage>
</organism>
<proteinExistence type="inferred from homology"/>
<dbReference type="EC" id="3.1.1.-" evidence="3"/>
<feature type="region of interest" description="Disordered" evidence="4">
    <location>
        <begin position="45"/>
        <end position="77"/>
    </location>
</feature>
<dbReference type="InterPro" id="IPR002018">
    <property type="entry name" value="CarbesteraseB"/>
</dbReference>
<comment type="similarity">
    <text evidence="1 3">Belongs to the type-B carboxylesterase/lipase family.</text>
</comment>
<feature type="domain" description="Carboxylesterase type B" evidence="5">
    <location>
        <begin position="7"/>
        <end position="494"/>
    </location>
</feature>
<accession>A0A366M0M0</accession>
<dbReference type="Gene3D" id="3.40.50.1820">
    <property type="entry name" value="alpha/beta hydrolase"/>
    <property type="match status" value="1"/>
</dbReference>
<dbReference type="EMBL" id="QMEY01000006">
    <property type="protein sequence ID" value="RBQ19114.1"/>
    <property type="molecule type" value="Genomic_DNA"/>
</dbReference>
<comment type="caution">
    <text evidence="6">The sequence shown here is derived from an EMBL/GenBank/DDBJ whole genome shotgun (WGS) entry which is preliminary data.</text>
</comment>
<evidence type="ECO:0000259" key="5">
    <source>
        <dbReference type="Pfam" id="PF00135"/>
    </source>
</evidence>
<dbReference type="Pfam" id="PF00135">
    <property type="entry name" value="COesterase"/>
    <property type="match status" value="1"/>
</dbReference>
<evidence type="ECO:0000256" key="4">
    <source>
        <dbReference type="SAM" id="MobiDB-lite"/>
    </source>
</evidence>
<dbReference type="InterPro" id="IPR050309">
    <property type="entry name" value="Type-B_Carboxylest/Lipase"/>
</dbReference>
<evidence type="ECO:0000313" key="6">
    <source>
        <dbReference type="EMBL" id="RBQ19114.1"/>
    </source>
</evidence>
<keyword evidence="2 3" id="KW-0378">Hydrolase</keyword>
<name>A0A366M0M0_9ACTN</name>